<reference evidence="1 2" key="1">
    <citation type="submission" date="2016-07" db="EMBL/GenBank/DDBJ databases">
        <title>Pervasive Adenine N6-methylation of Active Genes in Fungi.</title>
        <authorList>
            <consortium name="DOE Joint Genome Institute"/>
            <person name="Mondo S.J."/>
            <person name="Dannebaum R.O."/>
            <person name="Kuo R.C."/>
            <person name="Labutti K."/>
            <person name="Haridas S."/>
            <person name="Kuo A."/>
            <person name="Salamov A."/>
            <person name="Ahrendt S.R."/>
            <person name="Lipzen A."/>
            <person name="Sullivan W."/>
            <person name="Andreopoulos W.B."/>
            <person name="Clum A."/>
            <person name="Lindquist E."/>
            <person name="Daum C."/>
            <person name="Ramamoorthy G.K."/>
            <person name="Gryganskyi A."/>
            <person name="Culley D."/>
            <person name="Magnuson J.K."/>
            <person name="James T.Y."/>
            <person name="O'Malley M.A."/>
            <person name="Stajich J.E."/>
            <person name="Spatafora J.W."/>
            <person name="Visel A."/>
            <person name="Grigoriev I.V."/>
        </authorList>
    </citation>
    <scope>NUCLEOTIDE SEQUENCE [LARGE SCALE GENOMIC DNA]</scope>
    <source>
        <strain evidence="1 2">68-887.2</strain>
    </source>
</reference>
<dbReference type="InParanoid" id="A0A1Y2ANR7"/>
<comment type="caution">
    <text evidence="1">The sequence shown here is derived from an EMBL/GenBank/DDBJ whole genome shotgun (WGS) entry which is preliminary data.</text>
</comment>
<dbReference type="Proteomes" id="UP000193986">
    <property type="component" value="Unassembled WGS sequence"/>
</dbReference>
<gene>
    <name evidence="1" type="ORF">BCR39DRAFT_561779</name>
</gene>
<keyword evidence="2" id="KW-1185">Reference proteome</keyword>
<sequence>MSGSLRRTPFQTHMEHFASSSSPNEISLLSSLRGSLSLGLNLPASLALALGLRVLYAPFPHYLRPVRIDSITPSASRSQLEHASIPETSNSSFSRTDLLTLYTSSTASHRRSGLQSLLDRMHVWSFWAMAADTKTGRVDAADVRRFQKGNWEDAVVQRRKSRVPGKGDILPFVRGGPLGVAAHSWAVHNLFGVKVYRDD</sequence>
<organism evidence="1 2">
    <name type="scientific">Naematelia encephala</name>
    <dbReference type="NCBI Taxonomy" id="71784"/>
    <lineage>
        <taxon>Eukaryota</taxon>
        <taxon>Fungi</taxon>
        <taxon>Dikarya</taxon>
        <taxon>Basidiomycota</taxon>
        <taxon>Agaricomycotina</taxon>
        <taxon>Tremellomycetes</taxon>
        <taxon>Tremellales</taxon>
        <taxon>Naemateliaceae</taxon>
        <taxon>Naematelia</taxon>
    </lineage>
</organism>
<dbReference type="EMBL" id="MCFC01000074">
    <property type="protein sequence ID" value="ORY23940.1"/>
    <property type="molecule type" value="Genomic_DNA"/>
</dbReference>
<evidence type="ECO:0000313" key="1">
    <source>
        <dbReference type="EMBL" id="ORY23940.1"/>
    </source>
</evidence>
<accession>A0A1Y2ANR7</accession>
<evidence type="ECO:0000313" key="2">
    <source>
        <dbReference type="Proteomes" id="UP000193986"/>
    </source>
</evidence>
<dbReference type="OrthoDB" id="2561193at2759"/>
<name>A0A1Y2ANR7_9TREE</name>
<dbReference type="AlphaFoldDB" id="A0A1Y2ANR7"/>
<protein>
    <submittedName>
        <fullName evidence="1">Uncharacterized protein</fullName>
    </submittedName>
</protein>
<proteinExistence type="predicted"/>